<evidence type="ECO:0000256" key="1">
    <source>
        <dbReference type="ARBA" id="ARBA00006442"/>
    </source>
</evidence>
<feature type="domain" description="FAD/NAD(P)-binding" evidence="5">
    <location>
        <begin position="4"/>
        <end position="288"/>
    </location>
</feature>
<keyword evidence="3" id="KW-0274">FAD</keyword>
<proteinExistence type="inferred from homology"/>
<evidence type="ECO:0000256" key="3">
    <source>
        <dbReference type="ARBA" id="ARBA00022827"/>
    </source>
</evidence>
<gene>
    <name evidence="6" type="ORF">Pen02_61380</name>
</gene>
<sequence>MASTVVVIGGGYGGISVAKALDDIADVVLVEPRETFVHNVAALRAAVDPDWTERIFIPYDGLLTRGTVLRDSAVRVRPTAVELRSGTRIVADYIVLATGTRSPYPAKLDVEQAADGAAKLRATRAELARADRVLLLGAGPVGLEFAGEIKSAWPDKAVTVVDPAADLVSGRFPDEFRAELRRQLGELGVELVLGTSLRELPGTDPGRTGGFTVTTGSGVEITADIWFPCYGAAIDTDYLGPELRPARRADGRITVTTDLRLPGQHTVFAVGDVTALPELKMARAAQAHAQVVAENIRTLLQGGGTLASYRPEEDAIVLPLGPKGGVTYASEVGVLGAGPSADLKGGLFLDMYLELLGAVVAR</sequence>
<evidence type="ECO:0000313" key="6">
    <source>
        <dbReference type="EMBL" id="GIG91202.1"/>
    </source>
</evidence>
<name>A0ABQ4EAA3_9ACTN</name>
<dbReference type="InterPro" id="IPR036188">
    <property type="entry name" value="FAD/NAD-bd_sf"/>
</dbReference>
<dbReference type="Pfam" id="PF07992">
    <property type="entry name" value="Pyr_redox_2"/>
    <property type="match status" value="1"/>
</dbReference>
<evidence type="ECO:0000313" key="7">
    <source>
        <dbReference type="Proteomes" id="UP000646749"/>
    </source>
</evidence>
<dbReference type="PANTHER" id="PTHR43735">
    <property type="entry name" value="APOPTOSIS-INDUCING FACTOR 1"/>
    <property type="match status" value="1"/>
</dbReference>
<dbReference type="Proteomes" id="UP000646749">
    <property type="component" value="Unassembled WGS sequence"/>
</dbReference>
<keyword evidence="4" id="KW-0560">Oxidoreductase</keyword>
<dbReference type="PRINTS" id="PR00368">
    <property type="entry name" value="FADPNR"/>
</dbReference>
<comment type="similarity">
    <text evidence="1">Belongs to the FAD-dependent oxidoreductase family.</text>
</comment>
<dbReference type="EMBL" id="BONW01000034">
    <property type="protein sequence ID" value="GIG91202.1"/>
    <property type="molecule type" value="Genomic_DNA"/>
</dbReference>
<dbReference type="SUPFAM" id="SSF51905">
    <property type="entry name" value="FAD/NAD(P)-binding domain"/>
    <property type="match status" value="1"/>
</dbReference>
<dbReference type="Gene3D" id="3.50.50.100">
    <property type="match status" value="1"/>
</dbReference>
<keyword evidence="7" id="KW-1185">Reference proteome</keyword>
<reference evidence="6 7" key="1">
    <citation type="submission" date="2021-01" db="EMBL/GenBank/DDBJ databases">
        <title>Whole genome shotgun sequence of Plantactinospora endophytica NBRC 110450.</title>
        <authorList>
            <person name="Komaki H."/>
            <person name="Tamura T."/>
        </authorList>
    </citation>
    <scope>NUCLEOTIDE SEQUENCE [LARGE SCALE GENOMIC DNA]</scope>
    <source>
        <strain evidence="6 7">NBRC 110450</strain>
    </source>
</reference>
<dbReference type="InterPro" id="IPR023753">
    <property type="entry name" value="FAD/NAD-binding_dom"/>
</dbReference>
<evidence type="ECO:0000259" key="5">
    <source>
        <dbReference type="Pfam" id="PF07992"/>
    </source>
</evidence>
<accession>A0ABQ4EAA3</accession>
<evidence type="ECO:0000256" key="4">
    <source>
        <dbReference type="ARBA" id="ARBA00023002"/>
    </source>
</evidence>
<organism evidence="6 7">
    <name type="scientific">Plantactinospora endophytica</name>
    <dbReference type="NCBI Taxonomy" id="673535"/>
    <lineage>
        <taxon>Bacteria</taxon>
        <taxon>Bacillati</taxon>
        <taxon>Actinomycetota</taxon>
        <taxon>Actinomycetes</taxon>
        <taxon>Micromonosporales</taxon>
        <taxon>Micromonosporaceae</taxon>
        <taxon>Plantactinospora</taxon>
    </lineage>
</organism>
<evidence type="ECO:0000256" key="2">
    <source>
        <dbReference type="ARBA" id="ARBA00022630"/>
    </source>
</evidence>
<protein>
    <recommendedName>
        <fullName evidence="5">FAD/NAD(P)-binding domain-containing protein</fullName>
    </recommendedName>
</protein>
<comment type="caution">
    <text evidence="6">The sequence shown here is derived from an EMBL/GenBank/DDBJ whole genome shotgun (WGS) entry which is preliminary data.</text>
</comment>
<dbReference type="PANTHER" id="PTHR43735:SF3">
    <property type="entry name" value="FERROPTOSIS SUPPRESSOR PROTEIN 1"/>
    <property type="match status" value="1"/>
</dbReference>
<keyword evidence="2" id="KW-0285">Flavoprotein</keyword>